<protein>
    <submittedName>
        <fullName evidence="2">Uncharacterized protein</fullName>
    </submittedName>
</protein>
<sequence>MGEKKTTLFEINVENFEFSPSPRFGDELAKAVEGIDGKGSKLGLFGSKGVSEDDEDGEGIDEDQETSSGLFSRTSTESEEADGEPAPETEETEVEVEDPDAVEDESGGGLGLLIGLLFLLVVAAVAKKFVAPEDGEAYEEVELSEYEN</sequence>
<gene>
    <name evidence="2" type="ordered locus">HacjB3_09165</name>
    <name evidence="3" type="ORF">C497_13513</name>
</gene>
<dbReference type="STRING" id="795797.HacjB3_09165"/>
<dbReference type="KEGG" id="hje:HacjB3_09165"/>
<evidence type="ECO:0000313" key="3">
    <source>
        <dbReference type="EMBL" id="ELY35207.1"/>
    </source>
</evidence>
<feature type="compositionally biased region" description="Polar residues" evidence="1">
    <location>
        <begin position="66"/>
        <end position="75"/>
    </location>
</feature>
<feature type="compositionally biased region" description="Acidic residues" evidence="1">
    <location>
        <begin position="52"/>
        <end position="65"/>
    </location>
</feature>
<evidence type="ECO:0000256" key="1">
    <source>
        <dbReference type="SAM" id="MobiDB-lite"/>
    </source>
</evidence>
<evidence type="ECO:0000313" key="2">
    <source>
        <dbReference type="EMBL" id="ADJ15216.1"/>
    </source>
</evidence>
<reference evidence="2 4" key="1">
    <citation type="journal article" date="2010" name="J. Bacteriol.">
        <title>Complete genome sequence of Halalkalicoccus jeotgali B3(T), an extremely halophilic archaeon.</title>
        <authorList>
            <person name="Roh S.W."/>
            <person name="Nam Y.D."/>
            <person name="Nam S.H."/>
            <person name="Choi S.H."/>
            <person name="Park H.S."/>
            <person name="Bae J.W."/>
        </authorList>
    </citation>
    <scope>NUCLEOTIDE SEQUENCE [LARGE SCALE GENOMIC DNA]</scope>
    <source>
        <strain evidence="2">B3</strain>
        <strain evidence="4">DSM 18796 / CECT 7217 / JCM 14584 / KCTC 4019 / B3</strain>
    </source>
</reference>
<evidence type="ECO:0000313" key="5">
    <source>
        <dbReference type="Proteomes" id="UP000011645"/>
    </source>
</evidence>
<dbReference type="HOGENOM" id="CLU_1754639_0_0_2"/>
<organism evidence="2 4">
    <name type="scientific">Halalkalicoccus jeotgali (strain DSM 18796 / CECT 7217 / JCM 14584 / KCTC 4019 / B3)</name>
    <dbReference type="NCBI Taxonomy" id="795797"/>
    <lineage>
        <taxon>Archaea</taxon>
        <taxon>Methanobacteriati</taxon>
        <taxon>Methanobacteriota</taxon>
        <taxon>Stenosarchaea group</taxon>
        <taxon>Halobacteria</taxon>
        <taxon>Halobacteriales</taxon>
        <taxon>Halococcaceae</taxon>
        <taxon>Halalkalicoccus</taxon>
    </lineage>
</organism>
<dbReference type="OrthoDB" id="386493at2157"/>
<reference evidence="3 5" key="2">
    <citation type="journal article" date="2014" name="PLoS Genet.">
        <title>Phylogenetically driven sequencing of extremely halophilic archaea reveals strategies for static and dynamic osmo-response.</title>
        <authorList>
            <person name="Becker E.A."/>
            <person name="Seitzer P.M."/>
            <person name="Tritt A."/>
            <person name="Larsen D."/>
            <person name="Krusor M."/>
            <person name="Yao A.I."/>
            <person name="Wu D."/>
            <person name="Madern D."/>
            <person name="Eisen J.A."/>
            <person name="Darling A.E."/>
            <person name="Facciotti M.T."/>
        </authorList>
    </citation>
    <scope>NUCLEOTIDE SEQUENCE [LARGE SCALE GENOMIC DNA]</scope>
    <source>
        <strain evidence="3">B3</strain>
        <strain evidence="5">DSM 18796 / CECT 7217 / JCM 14584 / KCTC 4019 / B3</strain>
    </source>
</reference>
<dbReference type="GeneID" id="9419641"/>
<dbReference type="EMBL" id="AOHV01000035">
    <property type="protein sequence ID" value="ELY35207.1"/>
    <property type="molecule type" value="Genomic_DNA"/>
</dbReference>
<keyword evidence="5" id="KW-1185">Reference proteome</keyword>
<dbReference type="Proteomes" id="UP000000390">
    <property type="component" value="Chromosome"/>
</dbReference>
<feature type="compositionally biased region" description="Acidic residues" evidence="1">
    <location>
        <begin position="77"/>
        <end position="106"/>
    </location>
</feature>
<proteinExistence type="predicted"/>
<dbReference type="RefSeq" id="WP_008417318.1">
    <property type="nucleotide sequence ID" value="NC_014297.1"/>
</dbReference>
<name>D8J3A9_HALJB</name>
<dbReference type="AlphaFoldDB" id="D8J3A9"/>
<dbReference type="PATRIC" id="fig|795797.18.peg.1827"/>
<dbReference type="EMBL" id="CP002062">
    <property type="protein sequence ID" value="ADJ15216.1"/>
    <property type="molecule type" value="Genomic_DNA"/>
</dbReference>
<feature type="region of interest" description="Disordered" evidence="1">
    <location>
        <begin position="37"/>
        <end position="106"/>
    </location>
</feature>
<evidence type="ECO:0000313" key="4">
    <source>
        <dbReference type="Proteomes" id="UP000000390"/>
    </source>
</evidence>
<dbReference type="Proteomes" id="UP000011645">
    <property type="component" value="Unassembled WGS sequence"/>
</dbReference>
<accession>D8J3A9</accession>